<dbReference type="PANTHER" id="PTHR11592:SF78">
    <property type="entry name" value="GLUTATHIONE PEROXIDASE"/>
    <property type="match status" value="1"/>
</dbReference>
<dbReference type="PANTHER" id="PTHR11592">
    <property type="entry name" value="GLUTATHIONE PEROXIDASE"/>
    <property type="match status" value="1"/>
</dbReference>
<organism evidence="7 8">
    <name type="scientific">Paraburkholderia diazotrophica</name>
    <dbReference type="NCBI Taxonomy" id="667676"/>
    <lineage>
        <taxon>Bacteria</taxon>
        <taxon>Pseudomonadati</taxon>
        <taxon>Pseudomonadota</taxon>
        <taxon>Betaproteobacteria</taxon>
        <taxon>Burkholderiales</taxon>
        <taxon>Burkholderiaceae</taxon>
        <taxon>Paraburkholderia</taxon>
    </lineage>
</organism>
<reference evidence="8" key="1">
    <citation type="submission" date="2016-10" db="EMBL/GenBank/DDBJ databases">
        <authorList>
            <person name="Varghese N."/>
            <person name="Submissions S."/>
        </authorList>
    </citation>
    <scope>NUCLEOTIDE SEQUENCE [LARGE SCALE GENOMIC DNA]</scope>
    <source>
        <strain evidence="8">LMG 26031</strain>
    </source>
</reference>
<dbReference type="Gene3D" id="3.40.30.10">
    <property type="entry name" value="Glutaredoxin"/>
    <property type="match status" value="1"/>
</dbReference>
<dbReference type="InterPro" id="IPR036249">
    <property type="entry name" value="Thioredoxin-like_sf"/>
</dbReference>
<dbReference type="STRING" id="667676.SAMN05192539_1005152"/>
<dbReference type="Pfam" id="PF00255">
    <property type="entry name" value="GSHPx"/>
    <property type="match status" value="1"/>
</dbReference>
<dbReference type="InterPro" id="IPR013766">
    <property type="entry name" value="Thioredoxin_domain"/>
</dbReference>
<dbReference type="PROSITE" id="PS51355">
    <property type="entry name" value="GLUTATHIONE_PEROXID_3"/>
    <property type="match status" value="1"/>
</dbReference>
<evidence type="ECO:0000256" key="2">
    <source>
        <dbReference type="ARBA" id="ARBA00022559"/>
    </source>
</evidence>
<dbReference type="PROSITE" id="PS00460">
    <property type="entry name" value="GLUTATHIONE_PEROXID_1"/>
    <property type="match status" value="1"/>
</dbReference>
<dbReference type="InterPro" id="IPR000889">
    <property type="entry name" value="Glutathione_peroxidase"/>
</dbReference>
<dbReference type="CDD" id="cd00340">
    <property type="entry name" value="GSH_Peroxidase"/>
    <property type="match status" value="1"/>
</dbReference>
<dbReference type="GO" id="GO:0034599">
    <property type="term" value="P:cellular response to oxidative stress"/>
    <property type="evidence" value="ECO:0007669"/>
    <property type="project" value="TreeGrafter"/>
</dbReference>
<feature type="domain" description="Thioredoxin" evidence="6">
    <location>
        <begin position="2"/>
        <end position="163"/>
    </location>
</feature>
<evidence type="ECO:0000313" key="8">
    <source>
        <dbReference type="Proteomes" id="UP000198866"/>
    </source>
</evidence>
<gene>
    <name evidence="7" type="ORF">SAMN05192539_1005152</name>
</gene>
<proteinExistence type="inferred from homology"/>
<keyword evidence="8" id="KW-1185">Reference proteome</keyword>
<comment type="similarity">
    <text evidence="1 5">Belongs to the glutathione peroxidase family.</text>
</comment>
<dbReference type="OrthoDB" id="9785502at2"/>
<dbReference type="GO" id="GO:0004601">
    <property type="term" value="F:peroxidase activity"/>
    <property type="evidence" value="ECO:0007669"/>
    <property type="project" value="UniProtKB-KW"/>
</dbReference>
<dbReference type="PROSITE" id="PS51352">
    <property type="entry name" value="THIOREDOXIN_2"/>
    <property type="match status" value="1"/>
</dbReference>
<dbReference type="EMBL" id="FNYE01000005">
    <property type="protein sequence ID" value="SEI94958.1"/>
    <property type="molecule type" value="Genomic_DNA"/>
</dbReference>
<dbReference type="SUPFAM" id="SSF52833">
    <property type="entry name" value="Thioredoxin-like"/>
    <property type="match status" value="1"/>
</dbReference>
<dbReference type="AlphaFoldDB" id="A0A1H6URU9"/>
<feature type="active site" evidence="4">
    <location>
        <position position="40"/>
    </location>
</feature>
<name>A0A1H6URU9_9BURK</name>
<dbReference type="PROSITE" id="PS00763">
    <property type="entry name" value="GLUTATHIONE_PEROXID_2"/>
    <property type="match status" value="1"/>
</dbReference>
<dbReference type="InterPro" id="IPR029760">
    <property type="entry name" value="GPX_CS"/>
</dbReference>
<dbReference type="PRINTS" id="PR01011">
    <property type="entry name" value="GLUTPROXDASE"/>
</dbReference>
<dbReference type="RefSeq" id="WP_090864810.1">
    <property type="nucleotide sequence ID" value="NZ_FNYE01000005.1"/>
</dbReference>
<evidence type="ECO:0000313" key="7">
    <source>
        <dbReference type="EMBL" id="SEI94958.1"/>
    </source>
</evidence>
<evidence type="ECO:0000256" key="1">
    <source>
        <dbReference type="ARBA" id="ARBA00006926"/>
    </source>
</evidence>
<keyword evidence="2 5" id="KW-0575">Peroxidase</keyword>
<keyword evidence="3 5" id="KW-0560">Oxidoreductase</keyword>
<protein>
    <recommendedName>
        <fullName evidence="5">Glutathione peroxidase</fullName>
    </recommendedName>
</protein>
<dbReference type="InterPro" id="IPR029759">
    <property type="entry name" value="GPX_AS"/>
</dbReference>
<dbReference type="PIRSF" id="PIRSF000303">
    <property type="entry name" value="Glutathion_perox"/>
    <property type="match status" value="1"/>
</dbReference>
<sequence>MTTDKSSIYSFSARSLNGEPISLGMYDGKVMLIVNTASECGFTPQYAGLQKLHEQYGVRGLQVLGFPCNQFGKQEPGDATQIGAFCEKNYGVTFQMFDKIEVNGAEAHPLFKYLKDEAPGVLGIEAIKWNFTKFLIDRNGTVVKRYAPTTKPETIADDIEALL</sequence>
<dbReference type="FunFam" id="3.40.30.10:FF:000010">
    <property type="entry name" value="Glutathione peroxidase"/>
    <property type="match status" value="1"/>
</dbReference>
<evidence type="ECO:0000256" key="4">
    <source>
        <dbReference type="PIRSR" id="PIRSR000303-1"/>
    </source>
</evidence>
<evidence type="ECO:0000256" key="5">
    <source>
        <dbReference type="RuleBase" id="RU000499"/>
    </source>
</evidence>
<evidence type="ECO:0000259" key="6">
    <source>
        <dbReference type="PROSITE" id="PS51352"/>
    </source>
</evidence>
<dbReference type="Proteomes" id="UP000198866">
    <property type="component" value="Unassembled WGS sequence"/>
</dbReference>
<evidence type="ECO:0000256" key="3">
    <source>
        <dbReference type="ARBA" id="ARBA00023002"/>
    </source>
</evidence>
<accession>A0A1H6URU9</accession>